<accession>A0A7S8FCP8</accession>
<dbReference type="GO" id="GO:0005737">
    <property type="term" value="C:cytoplasm"/>
    <property type="evidence" value="ECO:0007669"/>
    <property type="project" value="UniProtKB-SubCell"/>
</dbReference>
<dbReference type="KEGG" id="nkf:Nkreftii_001453"/>
<dbReference type="CDD" id="cd07079">
    <property type="entry name" value="ALDH_F18-19_ProA-GPR"/>
    <property type="match status" value="1"/>
</dbReference>
<keyword evidence="5 7" id="KW-0560">Oxidoreductase</keyword>
<dbReference type="PIRSF" id="PIRSF000151">
    <property type="entry name" value="GPR"/>
    <property type="match status" value="1"/>
</dbReference>
<evidence type="ECO:0000256" key="6">
    <source>
        <dbReference type="ARBA" id="ARBA00049024"/>
    </source>
</evidence>
<dbReference type="GO" id="GO:0055129">
    <property type="term" value="P:L-proline biosynthetic process"/>
    <property type="evidence" value="ECO:0007669"/>
    <property type="project" value="UniProtKB-UniRule"/>
</dbReference>
<dbReference type="SUPFAM" id="SSF53720">
    <property type="entry name" value="ALDH-like"/>
    <property type="match status" value="1"/>
</dbReference>
<dbReference type="PANTHER" id="PTHR11063:SF8">
    <property type="entry name" value="DELTA-1-PYRROLINE-5-CARBOXYLATE SYNTHASE"/>
    <property type="match status" value="1"/>
</dbReference>
<dbReference type="Pfam" id="PF00171">
    <property type="entry name" value="Aldedh"/>
    <property type="match status" value="1"/>
</dbReference>
<dbReference type="NCBIfam" id="NF001221">
    <property type="entry name" value="PRK00197.1"/>
    <property type="match status" value="1"/>
</dbReference>
<dbReference type="InterPro" id="IPR016161">
    <property type="entry name" value="Ald_DH/histidinol_DH"/>
</dbReference>
<dbReference type="NCBIfam" id="TIGR00407">
    <property type="entry name" value="proA"/>
    <property type="match status" value="1"/>
</dbReference>
<evidence type="ECO:0000256" key="5">
    <source>
        <dbReference type="ARBA" id="ARBA00023002"/>
    </source>
</evidence>
<evidence type="ECO:0000256" key="7">
    <source>
        <dbReference type="HAMAP-Rule" id="MF_00412"/>
    </source>
</evidence>
<evidence type="ECO:0000313" key="9">
    <source>
        <dbReference type="EMBL" id="QPD03679.1"/>
    </source>
</evidence>
<dbReference type="Gene3D" id="3.40.605.10">
    <property type="entry name" value="Aldehyde Dehydrogenase, Chain A, domain 1"/>
    <property type="match status" value="1"/>
</dbReference>
<dbReference type="Gene3D" id="3.40.309.10">
    <property type="entry name" value="Aldehyde Dehydrogenase, Chain A, domain 2"/>
    <property type="match status" value="1"/>
</dbReference>
<dbReference type="AlphaFoldDB" id="A0A7S8FCP8"/>
<dbReference type="GO" id="GO:0004350">
    <property type="term" value="F:glutamate-5-semialdehyde dehydrogenase activity"/>
    <property type="evidence" value="ECO:0007669"/>
    <property type="project" value="UniProtKB-UniRule"/>
</dbReference>
<dbReference type="PROSITE" id="PS01223">
    <property type="entry name" value="PROA"/>
    <property type="match status" value="1"/>
</dbReference>
<sequence length="436" mass="46914">METLSSAVTDEKTQESKPLPISEYVLELVSKAQRATRRLASLSTSTKNQALLAMAEALQAKSDEILAANERDLKAFGTAPEKKAMADRLRLTEKRIGEMAAGIREVEKLPDPVGMMAAMWTRPNGMQVGRVRVPIGVIGIIYESRPNVTADSAALCLKSGNVCVLRGGSEAIHSNTVIAGILSEASEQAGVPSGAVTFVDRADREVVPVLLKQDRFIDVIIPRGGESLMNLIAEHSTIPVVKHDAGVCHVYVDAAADPAMAEAICVNAKAQRPSTCNAMETLLVHQSIARVLLPKLATSLKAVNVEIRGCPKTCQLISEAKPASEQDYGKEFLDLILAVKIVKNMDEAMEHIAQYGSRHTEAIVTMDYGRAMRFLKEVDAGAVLVNASTRLNDGYQFGLGAEIGISTSRIHARGPMGLEELTCSKFIVLGSGQIRE</sequence>
<proteinExistence type="inferred from homology"/>
<reference evidence="9 10" key="1">
    <citation type="journal article" date="2020" name="ISME J.">
        <title>Enrichment and physiological characterization of a novel comammox Nitrospira indicates ammonium inhibition of complete nitrification.</title>
        <authorList>
            <person name="Sakoula D."/>
            <person name="Koch H."/>
            <person name="Frank J."/>
            <person name="Jetten M.S.M."/>
            <person name="van Kessel M.A.H.J."/>
            <person name="Lucker S."/>
        </authorList>
    </citation>
    <scope>NUCLEOTIDE SEQUENCE [LARGE SCALE GENOMIC DNA]</scope>
    <source>
        <strain evidence="9">Comreactor17</strain>
    </source>
</reference>
<dbReference type="EC" id="1.2.1.41" evidence="7"/>
<dbReference type="InterPro" id="IPR000965">
    <property type="entry name" value="GPR_dom"/>
</dbReference>
<keyword evidence="7" id="KW-0963">Cytoplasm</keyword>
<dbReference type="InterPro" id="IPR020593">
    <property type="entry name" value="G-glutamylP_reductase_CS"/>
</dbReference>
<gene>
    <name evidence="7" type="primary">proA</name>
    <name evidence="9" type="ORF">Nkreftii_001453</name>
</gene>
<evidence type="ECO:0000313" key="10">
    <source>
        <dbReference type="Proteomes" id="UP000593737"/>
    </source>
</evidence>
<keyword evidence="2 7" id="KW-0028">Amino-acid biosynthesis</keyword>
<evidence type="ECO:0000256" key="3">
    <source>
        <dbReference type="ARBA" id="ARBA00022650"/>
    </source>
</evidence>
<name>A0A7S8FCP8_9BACT</name>
<dbReference type="FunFam" id="3.40.309.10:FF:000006">
    <property type="entry name" value="Gamma-glutamyl phosphate reductase"/>
    <property type="match status" value="1"/>
</dbReference>
<dbReference type="InterPro" id="IPR016163">
    <property type="entry name" value="Ald_DH_C"/>
</dbReference>
<comment type="catalytic activity">
    <reaction evidence="6 7">
        <text>L-glutamate 5-semialdehyde + phosphate + NADP(+) = L-glutamyl 5-phosphate + NADPH + H(+)</text>
        <dbReference type="Rhea" id="RHEA:19541"/>
        <dbReference type="ChEBI" id="CHEBI:15378"/>
        <dbReference type="ChEBI" id="CHEBI:43474"/>
        <dbReference type="ChEBI" id="CHEBI:57783"/>
        <dbReference type="ChEBI" id="CHEBI:58066"/>
        <dbReference type="ChEBI" id="CHEBI:58274"/>
        <dbReference type="ChEBI" id="CHEBI:58349"/>
        <dbReference type="EC" id="1.2.1.41"/>
    </reaction>
</comment>
<dbReference type="Proteomes" id="UP000593737">
    <property type="component" value="Chromosome"/>
</dbReference>
<dbReference type="PANTHER" id="PTHR11063">
    <property type="entry name" value="GLUTAMATE SEMIALDEHYDE DEHYDROGENASE"/>
    <property type="match status" value="1"/>
</dbReference>
<comment type="pathway">
    <text evidence="1 7">Amino-acid biosynthesis; L-proline biosynthesis; L-glutamate 5-semialdehyde from L-glutamate: step 2/2.</text>
</comment>
<evidence type="ECO:0000259" key="8">
    <source>
        <dbReference type="Pfam" id="PF00171"/>
    </source>
</evidence>
<dbReference type="UniPathway" id="UPA00098">
    <property type="reaction ID" value="UER00360"/>
</dbReference>
<organism evidence="9 10">
    <name type="scientific">Candidatus Nitrospira kreftii</name>
    <dbReference type="NCBI Taxonomy" id="2652173"/>
    <lineage>
        <taxon>Bacteria</taxon>
        <taxon>Pseudomonadati</taxon>
        <taxon>Nitrospirota</taxon>
        <taxon>Nitrospiria</taxon>
        <taxon>Nitrospirales</taxon>
        <taxon>Nitrospiraceae</taxon>
        <taxon>Nitrospira</taxon>
    </lineage>
</organism>
<comment type="function">
    <text evidence="7">Catalyzes the NADPH-dependent reduction of L-glutamate 5-phosphate into L-glutamate 5-semialdehyde and phosphate. The product spontaneously undergoes cyclization to form 1-pyrroline-5-carboxylate.</text>
</comment>
<protein>
    <recommendedName>
        <fullName evidence="7">Gamma-glutamyl phosphate reductase</fullName>
        <shortName evidence="7">GPR</shortName>
        <ecNumber evidence="7">1.2.1.41</ecNumber>
    </recommendedName>
    <alternativeName>
        <fullName evidence="7">Glutamate-5-semialdehyde dehydrogenase</fullName>
    </alternativeName>
    <alternativeName>
        <fullName evidence="7">Glutamyl-gamma-semialdehyde dehydrogenase</fullName>
        <shortName evidence="7">GSA dehydrogenase</shortName>
    </alternativeName>
</protein>
<feature type="domain" description="Aldehyde dehydrogenase" evidence="8">
    <location>
        <begin position="23"/>
        <end position="306"/>
    </location>
</feature>
<dbReference type="InterPro" id="IPR016162">
    <property type="entry name" value="Ald_DH_N"/>
</dbReference>
<comment type="subcellular location">
    <subcellularLocation>
        <location evidence="7">Cytoplasm</location>
    </subcellularLocation>
</comment>
<keyword evidence="4 7" id="KW-0521">NADP</keyword>
<dbReference type="InterPro" id="IPR015590">
    <property type="entry name" value="Aldehyde_DH_dom"/>
</dbReference>
<dbReference type="EMBL" id="CP047423">
    <property type="protein sequence ID" value="QPD03679.1"/>
    <property type="molecule type" value="Genomic_DNA"/>
</dbReference>
<dbReference type="GO" id="GO:0050661">
    <property type="term" value="F:NADP binding"/>
    <property type="evidence" value="ECO:0007669"/>
    <property type="project" value="InterPro"/>
</dbReference>
<evidence type="ECO:0000256" key="1">
    <source>
        <dbReference type="ARBA" id="ARBA00004985"/>
    </source>
</evidence>
<comment type="similarity">
    <text evidence="7">Belongs to the gamma-glutamyl phosphate reductase family.</text>
</comment>
<dbReference type="InterPro" id="IPR012134">
    <property type="entry name" value="Glu-5-SA_DH"/>
</dbReference>
<keyword evidence="3 7" id="KW-0641">Proline biosynthesis</keyword>
<evidence type="ECO:0000256" key="2">
    <source>
        <dbReference type="ARBA" id="ARBA00022605"/>
    </source>
</evidence>
<evidence type="ECO:0000256" key="4">
    <source>
        <dbReference type="ARBA" id="ARBA00022857"/>
    </source>
</evidence>
<dbReference type="HAMAP" id="MF_00412">
    <property type="entry name" value="ProA"/>
    <property type="match status" value="1"/>
</dbReference>